<gene>
    <name evidence="3" type="ORF">GCM10007392_06400</name>
</gene>
<name>A0A918N794_9GAMM</name>
<dbReference type="Pfam" id="PF08929">
    <property type="entry name" value="PoNi_C"/>
    <property type="match status" value="1"/>
</dbReference>
<dbReference type="InterPro" id="IPR028983">
    <property type="entry name" value="PA2201-like_C"/>
</dbReference>
<organism evidence="3 4">
    <name type="scientific">Saccharospirillum salsuginis</name>
    <dbReference type="NCBI Taxonomy" id="418750"/>
    <lineage>
        <taxon>Bacteria</taxon>
        <taxon>Pseudomonadati</taxon>
        <taxon>Pseudomonadota</taxon>
        <taxon>Gammaproteobacteria</taxon>
        <taxon>Oceanospirillales</taxon>
        <taxon>Saccharospirillaceae</taxon>
        <taxon>Saccharospirillum</taxon>
    </lineage>
</organism>
<comment type="caution">
    <text evidence="3">The sequence shown here is derived from an EMBL/GenBank/DDBJ whole genome shotgun (WGS) entry which is preliminary data.</text>
</comment>
<reference evidence="3" key="1">
    <citation type="journal article" date="2014" name="Int. J. Syst. Evol. Microbiol.">
        <title>Complete genome sequence of Corynebacterium casei LMG S-19264T (=DSM 44701T), isolated from a smear-ripened cheese.</title>
        <authorList>
            <consortium name="US DOE Joint Genome Institute (JGI-PGF)"/>
            <person name="Walter F."/>
            <person name="Albersmeier A."/>
            <person name="Kalinowski J."/>
            <person name="Ruckert C."/>
        </authorList>
    </citation>
    <scope>NUCLEOTIDE SEQUENCE</scope>
    <source>
        <strain evidence="3">KCTC 22169</strain>
    </source>
</reference>
<evidence type="ECO:0000313" key="4">
    <source>
        <dbReference type="Proteomes" id="UP000626148"/>
    </source>
</evidence>
<feature type="domain" description="PoNi C-terminal" evidence="2">
    <location>
        <begin position="129"/>
        <end position="239"/>
    </location>
</feature>
<keyword evidence="4" id="KW-1185">Reference proteome</keyword>
<evidence type="ECO:0008006" key="5">
    <source>
        <dbReference type="Google" id="ProtNLM"/>
    </source>
</evidence>
<dbReference type="InterPro" id="IPR015024">
    <property type="entry name" value="PoNi_N"/>
</dbReference>
<evidence type="ECO:0000313" key="3">
    <source>
        <dbReference type="EMBL" id="GGX42568.1"/>
    </source>
</evidence>
<feature type="domain" description="PoNi N-terminal" evidence="1">
    <location>
        <begin position="35"/>
        <end position="116"/>
    </location>
</feature>
<dbReference type="EMBL" id="BMXR01000002">
    <property type="protein sequence ID" value="GGX42568.1"/>
    <property type="molecule type" value="Genomic_DNA"/>
</dbReference>
<proteinExistence type="predicted"/>
<dbReference type="SUPFAM" id="SSF140731">
    <property type="entry name" value="PA2201 C-terminal domain-like"/>
    <property type="match status" value="1"/>
</dbReference>
<dbReference type="Gene3D" id="1.10.3920.10">
    <property type="entry name" value="PA2201 C-terminal domain-like"/>
    <property type="match status" value="1"/>
</dbReference>
<accession>A0A918N794</accession>
<sequence>MVMRQTSFADQNMLDEYRAFIEEVAIPTYENTLSNPDLDERKRKITSFSRFEEQLELTIIKYTLGYGLEEVKVESEKSVAFLKEYLDASSTEMDASINLYMLIVWALSIAYLLKVNISEVGEKIPFLEKDMLVGRLYNAFDRSFTPCTNVLFPALNGPLCDALGQYDDKQRNATLDGFLKGYFQGLEKYGAGWLDSHKELDPEYYTHFGYWVFELGALVVDIDWDDSKISDNPLYPIELVDWRRNN</sequence>
<dbReference type="Proteomes" id="UP000626148">
    <property type="component" value="Unassembled WGS sequence"/>
</dbReference>
<dbReference type="AlphaFoldDB" id="A0A918N794"/>
<evidence type="ECO:0000259" key="1">
    <source>
        <dbReference type="Pfam" id="PF08928"/>
    </source>
</evidence>
<reference evidence="3" key="2">
    <citation type="submission" date="2020-09" db="EMBL/GenBank/DDBJ databases">
        <authorList>
            <person name="Sun Q."/>
            <person name="Kim S."/>
        </authorList>
    </citation>
    <scope>NUCLEOTIDE SEQUENCE</scope>
    <source>
        <strain evidence="3">KCTC 22169</strain>
    </source>
</reference>
<dbReference type="RefSeq" id="WP_189607057.1">
    <property type="nucleotide sequence ID" value="NZ_BMXR01000002.1"/>
</dbReference>
<dbReference type="InterPro" id="IPR015025">
    <property type="entry name" value="PoNi_C"/>
</dbReference>
<dbReference type="Pfam" id="PF08928">
    <property type="entry name" value="PoNi_N"/>
    <property type="match status" value="1"/>
</dbReference>
<evidence type="ECO:0000259" key="2">
    <source>
        <dbReference type="Pfam" id="PF08929"/>
    </source>
</evidence>
<protein>
    <recommendedName>
        <fullName evidence="5">PoNi C-terminal domain-containing protein</fullName>
    </recommendedName>
</protein>